<organism evidence="2 3">
    <name type="scientific">Listeria aquatica</name>
    <dbReference type="NCBI Taxonomy" id="1494960"/>
    <lineage>
        <taxon>Bacteria</taxon>
        <taxon>Bacillati</taxon>
        <taxon>Bacillota</taxon>
        <taxon>Bacilli</taxon>
        <taxon>Bacillales</taxon>
        <taxon>Listeriaceae</taxon>
        <taxon>Listeria</taxon>
    </lineage>
</organism>
<dbReference type="InterPro" id="IPR013149">
    <property type="entry name" value="ADH-like_C"/>
</dbReference>
<dbReference type="NCBIfam" id="TIGR02823">
    <property type="entry name" value="oxido_YhdH"/>
    <property type="match status" value="1"/>
</dbReference>
<dbReference type="InterPro" id="IPR020843">
    <property type="entry name" value="ER"/>
</dbReference>
<keyword evidence="2" id="KW-0560">Oxidoreductase</keyword>
<dbReference type="PANTHER" id="PTHR43677:SF1">
    <property type="entry name" value="ACRYLYL-COA REDUCTASE ACUI-RELATED"/>
    <property type="match status" value="1"/>
</dbReference>
<dbReference type="Gene3D" id="3.40.50.720">
    <property type="entry name" value="NAD(P)-binding Rossmann-like Domain"/>
    <property type="match status" value="1"/>
</dbReference>
<evidence type="ECO:0000313" key="3">
    <source>
        <dbReference type="Proteomes" id="UP000559885"/>
    </source>
</evidence>
<comment type="caution">
    <text evidence="2">The sequence shown here is derived from an EMBL/GenBank/DDBJ whole genome shotgun (WGS) entry which is preliminary data.</text>
</comment>
<dbReference type="AlphaFoldDB" id="A0A841ZPF7"/>
<dbReference type="SUPFAM" id="SSF51735">
    <property type="entry name" value="NAD(P)-binding Rossmann-fold domains"/>
    <property type="match status" value="1"/>
</dbReference>
<accession>A0A841ZPF7</accession>
<evidence type="ECO:0000313" key="2">
    <source>
        <dbReference type="EMBL" id="MBC1521238.1"/>
    </source>
</evidence>
<dbReference type="PANTHER" id="PTHR43677">
    <property type="entry name" value="SHORT-CHAIN DEHYDROGENASE/REDUCTASE"/>
    <property type="match status" value="1"/>
</dbReference>
<dbReference type="SMART" id="SM00829">
    <property type="entry name" value="PKS_ER"/>
    <property type="match status" value="1"/>
</dbReference>
<gene>
    <name evidence="2" type="ORF">HB912_06230</name>
</gene>
<dbReference type="InterPro" id="IPR011032">
    <property type="entry name" value="GroES-like_sf"/>
</dbReference>
<dbReference type="SUPFAM" id="SSF50129">
    <property type="entry name" value="GroES-like"/>
    <property type="match status" value="1"/>
</dbReference>
<dbReference type="Proteomes" id="UP000559885">
    <property type="component" value="Unassembled WGS sequence"/>
</dbReference>
<reference evidence="2 3" key="1">
    <citation type="submission" date="2020-03" db="EMBL/GenBank/DDBJ databases">
        <title>Soil Listeria distribution.</title>
        <authorList>
            <person name="Liao J."/>
            <person name="Wiedmann M."/>
        </authorList>
    </citation>
    <scope>NUCLEOTIDE SEQUENCE [LARGE SCALE GENOMIC DNA]</scope>
    <source>
        <strain evidence="2 3">FSL L7-1507</strain>
    </source>
</reference>
<dbReference type="Pfam" id="PF08240">
    <property type="entry name" value="ADH_N"/>
    <property type="match status" value="1"/>
</dbReference>
<dbReference type="EMBL" id="JAARRM010000002">
    <property type="protein sequence ID" value="MBC1521238.1"/>
    <property type="molecule type" value="Genomic_DNA"/>
</dbReference>
<dbReference type="Pfam" id="PF00107">
    <property type="entry name" value="ADH_zinc_N"/>
    <property type="match status" value="1"/>
</dbReference>
<name>A0A841ZPF7_9LIST</name>
<sequence>MTAFRALFVDQKKPEETCLEIKSIQLDDLPEGDVTIRVHYSGINYKDGLATLANGNIVKNYPFIPGIDAAGVVIASSDPEFKEGDPVIVTSYGLGVSHFGGYSEYIRVPSKWVVPLPDGLTLREAMIYGTAGFTAAMSVLALQDHGAEPQDGKVAVSGATGGVGSFATAILSELGFSVVASSGKQGREDYLAKLGADEVVSREAFQPEKLRPLDKEQFAHAIDCVGGKPLSYLLSTTKYGGSVTTCGMSAGYQLNTTVYPFILRGIHLLGIDSVYCPYPRRKEVWHHIATDFKLDSLLDWVTTEITLQDLPEALEKNIQGGILGRYLVRLI</sequence>
<dbReference type="GO" id="GO:0043957">
    <property type="term" value="F:acryloyl-CoA reductase (NADPH) activity"/>
    <property type="evidence" value="ECO:0007669"/>
    <property type="project" value="TreeGrafter"/>
</dbReference>
<feature type="domain" description="Enoyl reductase (ER)" evidence="1">
    <location>
        <begin position="17"/>
        <end position="328"/>
    </location>
</feature>
<dbReference type="Gene3D" id="3.90.180.10">
    <property type="entry name" value="Medium-chain alcohol dehydrogenases, catalytic domain"/>
    <property type="match status" value="1"/>
</dbReference>
<dbReference type="GO" id="GO:0043958">
    <property type="term" value="F:acryloyl-CoA reductase (NADH) activity"/>
    <property type="evidence" value="ECO:0007669"/>
    <property type="project" value="UniProtKB-EC"/>
</dbReference>
<dbReference type="InterPro" id="IPR036291">
    <property type="entry name" value="NAD(P)-bd_dom_sf"/>
</dbReference>
<protein>
    <submittedName>
        <fullName evidence="2">Acryloyl-CoA reductase</fullName>
        <ecNumber evidence="2">1.3.1.95</ecNumber>
    </submittedName>
</protein>
<dbReference type="InterPro" id="IPR051397">
    <property type="entry name" value="Zn-ADH-like_protein"/>
</dbReference>
<dbReference type="InterPro" id="IPR014188">
    <property type="entry name" value="Acrylyl-CoA_reductase_AcuI"/>
</dbReference>
<proteinExistence type="predicted"/>
<dbReference type="InterPro" id="IPR013154">
    <property type="entry name" value="ADH-like_N"/>
</dbReference>
<dbReference type="EC" id="1.3.1.95" evidence="2"/>
<dbReference type="RefSeq" id="WP_185373032.1">
    <property type="nucleotide sequence ID" value="NZ_JAARRM010000002.1"/>
</dbReference>
<evidence type="ECO:0000259" key="1">
    <source>
        <dbReference type="SMART" id="SM00829"/>
    </source>
</evidence>